<feature type="binding site" evidence="14">
    <location>
        <position position="254"/>
    </location>
    <ligand>
        <name>Mg(2+)</name>
        <dbReference type="ChEBI" id="CHEBI:18420"/>
    </ligand>
</feature>
<feature type="binding site" evidence="14">
    <location>
        <position position="135"/>
    </location>
    <ligand>
        <name>substrate</name>
    </ligand>
</feature>
<keyword evidence="7 14" id="KW-0028">Amino-acid biosynthesis</keyword>
<dbReference type="PROSITE" id="PS00470">
    <property type="entry name" value="IDH_IMDH"/>
    <property type="match status" value="1"/>
</dbReference>
<dbReference type="SMART" id="SM01329">
    <property type="entry name" value="Iso_dh"/>
    <property type="match status" value="1"/>
</dbReference>
<name>A0AAN0REK4_9PROT</name>
<evidence type="ECO:0000256" key="2">
    <source>
        <dbReference type="ARBA" id="ARBA00001936"/>
    </source>
</evidence>
<dbReference type="AlphaFoldDB" id="A0AAN0REK4"/>
<dbReference type="EMBL" id="CP003181">
    <property type="protein sequence ID" value="AHJ63577.1"/>
    <property type="molecule type" value="Genomic_DNA"/>
</dbReference>
<feature type="binding site" evidence="14">
    <location>
        <begin position="317"/>
        <end position="329"/>
    </location>
    <ligand>
        <name>NAD(+)</name>
        <dbReference type="ChEBI" id="CHEBI:57540"/>
    </ligand>
</feature>
<evidence type="ECO:0000256" key="4">
    <source>
        <dbReference type="ARBA" id="ARBA00008319"/>
    </source>
</evidence>
<sequence length="396" mass="42673">MPAASYEFAADGAPLFRKRALLRRTDHMTTARKLLLLPGDGVGPEVMQQVRRIIDWLEAKRGIRFDLSEGLVGGAAIDAQGTPLADETLAAAKAADAVLFGSVGGPQWDKLGFDMRPEIAILRLRSELGLFANLRPAKVFDALVDASTLKADVVRGLDIMIVRESTGGVYFGEPRGIETLPDGTKRGFNTETYSTMEIQRVARVAFDLARARDNRVTSVEKCNVMESGLLWRQVVTELHAAEYPDVTLSHMLADNCAMQLARNPRQFDVILTGNLFGDILSDLASMLTGSLGMLPSATLGARDADGRRPALYEPIHGSAPDIAGKGIANPLGQILSFSMLLRYSFDLHAEADLIEQACSTVLNRNVRTADIAGSGMASVSTQTMGDNILAALDEAV</sequence>
<evidence type="ECO:0000256" key="6">
    <source>
        <dbReference type="ARBA" id="ARBA00022430"/>
    </source>
</evidence>
<comment type="catalytic activity">
    <reaction evidence="1 14 15">
        <text>(2R,3S)-3-isopropylmalate + NAD(+) = 4-methyl-2-oxopentanoate + CO2 + NADH</text>
        <dbReference type="Rhea" id="RHEA:32271"/>
        <dbReference type="ChEBI" id="CHEBI:16526"/>
        <dbReference type="ChEBI" id="CHEBI:17865"/>
        <dbReference type="ChEBI" id="CHEBI:35121"/>
        <dbReference type="ChEBI" id="CHEBI:57540"/>
        <dbReference type="ChEBI" id="CHEBI:57945"/>
        <dbReference type="EC" id="1.1.1.85"/>
    </reaction>
</comment>
<dbReference type="GO" id="GO:0000287">
    <property type="term" value="F:magnesium ion binding"/>
    <property type="evidence" value="ECO:0007669"/>
    <property type="project" value="InterPro"/>
</dbReference>
<keyword evidence="11 14" id="KW-0520">NAD</keyword>
<keyword evidence="14" id="KW-0963">Cytoplasm</keyword>
<evidence type="ECO:0000256" key="10">
    <source>
        <dbReference type="ARBA" id="ARBA00023002"/>
    </source>
</evidence>
<feature type="binding site" evidence="14">
    <location>
        <position position="278"/>
    </location>
    <ligand>
        <name>Mg(2+)</name>
        <dbReference type="ChEBI" id="CHEBI:18420"/>
    </ligand>
</feature>
<evidence type="ECO:0000256" key="9">
    <source>
        <dbReference type="ARBA" id="ARBA00022842"/>
    </source>
</evidence>
<dbReference type="FunFam" id="3.40.718.10:FF:000006">
    <property type="entry name" value="3-isopropylmalate dehydrogenase"/>
    <property type="match status" value="1"/>
</dbReference>
<gene>
    <name evidence="14" type="primary">leuB</name>
    <name evidence="17" type="ORF">GbCGDNIH3_1678</name>
</gene>
<evidence type="ECO:0000313" key="18">
    <source>
        <dbReference type="Proteomes" id="UP000019438"/>
    </source>
</evidence>
<keyword evidence="8 14" id="KW-0479">Metal-binding</keyword>
<evidence type="ECO:0000256" key="11">
    <source>
        <dbReference type="ARBA" id="ARBA00023027"/>
    </source>
</evidence>
<dbReference type="GO" id="GO:0005829">
    <property type="term" value="C:cytosol"/>
    <property type="evidence" value="ECO:0007669"/>
    <property type="project" value="TreeGrafter"/>
</dbReference>
<feature type="binding site" evidence="14">
    <location>
        <begin position="105"/>
        <end position="118"/>
    </location>
    <ligand>
        <name>NAD(+)</name>
        <dbReference type="ChEBI" id="CHEBI:57540"/>
    </ligand>
</feature>
<dbReference type="PANTHER" id="PTHR42979:SF1">
    <property type="entry name" value="3-ISOPROPYLMALATE DEHYDROGENASE"/>
    <property type="match status" value="1"/>
</dbReference>
<keyword evidence="6 14" id="KW-0432">Leucine biosynthesis</keyword>
<evidence type="ECO:0000313" key="17">
    <source>
        <dbReference type="EMBL" id="AHJ63577.1"/>
    </source>
</evidence>
<comment type="cofactor">
    <cofactor evidence="2">
        <name>Mn(2+)</name>
        <dbReference type="ChEBI" id="CHEBI:29035"/>
    </cofactor>
</comment>
<keyword evidence="10 14" id="KW-0560">Oxidoreductase</keyword>
<organism evidence="17 18">
    <name type="scientific">Granulibacter bethesdensis</name>
    <dbReference type="NCBI Taxonomy" id="364410"/>
    <lineage>
        <taxon>Bacteria</taxon>
        <taxon>Pseudomonadati</taxon>
        <taxon>Pseudomonadota</taxon>
        <taxon>Alphaproteobacteria</taxon>
        <taxon>Acetobacterales</taxon>
        <taxon>Acetobacteraceae</taxon>
        <taxon>Granulibacter</taxon>
    </lineage>
</organism>
<dbReference type="GO" id="GO:0003862">
    <property type="term" value="F:3-isopropylmalate dehydrogenase activity"/>
    <property type="evidence" value="ECO:0007669"/>
    <property type="project" value="UniProtKB-UniRule"/>
</dbReference>
<dbReference type="GO" id="GO:0051287">
    <property type="term" value="F:NAD binding"/>
    <property type="evidence" value="ECO:0007669"/>
    <property type="project" value="InterPro"/>
</dbReference>
<evidence type="ECO:0000256" key="1">
    <source>
        <dbReference type="ARBA" id="ARBA00000624"/>
    </source>
</evidence>
<dbReference type="Gene3D" id="3.40.718.10">
    <property type="entry name" value="Isopropylmalate Dehydrogenase"/>
    <property type="match status" value="1"/>
</dbReference>
<feature type="site" description="Important for catalysis" evidence="14">
    <location>
        <position position="221"/>
    </location>
</feature>
<protein>
    <recommendedName>
        <fullName evidence="14">3-isopropylmalate dehydrogenase</fullName>
        <ecNumber evidence="14">1.1.1.85</ecNumber>
    </recommendedName>
    <alternativeName>
        <fullName evidence="14">3-IPM-DH</fullName>
    </alternativeName>
    <alternativeName>
        <fullName evidence="14">Beta-IPM dehydrogenase</fullName>
        <shortName evidence="14">IMDH</shortName>
    </alternativeName>
</protein>
<comment type="subcellular location">
    <subcellularLocation>
        <location evidence="14">Cytoplasm</location>
    </subcellularLocation>
</comment>
<evidence type="ECO:0000256" key="14">
    <source>
        <dbReference type="HAMAP-Rule" id="MF_01033"/>
    </source>
</evidence>
<evidence type="ECO:0000256" key="5">
    <source>
        <dbReference type="ARBA" id="ARBA00011738"/>
    </source>
</evidence>
<comment type="pathway">
    <text evidence="3 14 15">Amino-acid biosynthesis; L-leucine biosynthesis; L-leucine from 3-methyl-2-oxobutanoate: step 3/4.</text>
</comment>
<dbReference type="KEGG" id="gbc:GbCGDNIH3_1678"/>
<keyword evidence="9 14" id="KW-0460">Magnesium</keyword>
<dbReference type="NCBIfam" id="TIGR00169">
    <property type="entry name" value="leuB"/>
    <property type="match status" value="1"/>
</dbReference>
<dbReference type="InterPro" id="IPR024084">
    <property type="entry name" value="IsoPropMal-DH-like_dom"/>
</dbReference>
<feature type="binding site" evidence="14">
    <location>
        <position position="125"/>
    </location>
    <ligand>
        <name>substrate</name>
    </ligand>
</feature>
<reference evidence="18" key="1">
    <citation type="submission" date="2012-06" db="EMBL/GenBank/DDBJ databases">
        <title>Genome analysis of multiple Granulibacter bethesdensis isolates demonstrates substantial genome diversity.</title>
        <authorList>
            <person name="Greenberg D.E."/>
            <person name="Porcella S.F."/>
            <person name="Zarember K."/>
            <person name="Zelazny A.M."/>
            <person name="Bruno D."/>
            <person name="Martens C."/>
            <person name="Barbian K.D."/>
            <person name="Jaske E."/>
            <person name="Holland S.M."/>
        </authorList>
    </citation>
    <scope>NUCLEOTIDE SEQUENCE [LARGE SCALE GENOMIC DNA]</scope>
    <source>
        <strain evidence="18">CGDNIH3</strain>
    </source>
</reference>
<evidence type="ECO:0000256" key="13">
    <source>
        <dbReference type="ARBA" id="ARBA00023304"/>
    </source>
</evidence>
<comment type="cofactor">
    <cofactor evidence="14 15">
        <name>Mg(2+)</name>
        <dbReference type="ChEBI" id="CHEBI:18420"/>
    </cofactor>
    <cofactor evidence="14 15">
        <name>Mn(2+)</name>
        <dbReference type="ChEBI" id="CHEBI:29035"/>
    </cofactor>
    <text evidence="14 15">Binds 1 Mg(2+) or Mn(2+) ion per subunit.</text>
</comment>
<evidence type="ECO:0000256" key="7">
    <source>
        <dbReference type="ARBA" id="ARBA00022605"/>
    </source>
</evidence>
<evidence type="ECO:0000256" key="12">
    <source>
        <dbReference type="ARBA" id="ARBA00023211"/>
    </source>
</evidence>
<dbReference type="Pfam" id="PF00180">
    <property type="entry name" value="Iso_dh"/>
    <property type="match status" value="1"/>
</dbReference>
<evidence type="ECO:0000259" key="16">
    <source>
        <dbReference type="SMART" id="SM01329"/>
    </source>
</evidence>
<comment type="function">
    <text evidence="14 15">Catalyzes the oxidation of 3-carboxy-2-hydroxy-4-methylpentanoate (3-isopropylmalate) to 3-carboxy-4-methyl-2-oxopentanoate. The product decarboxylates to 4-methyl-2 oxopentanoate.</text>
</comment>
<dbReference type="SUPFAM" id="SSF53659">
    <property type="entry name" value="Isocitrate/Isopropylmalate dehydrogenase-like"/>
    <property type="match status" value="1"/>
</dbReference>
<dbReference type="PANTHER" id="PTHR42979">
    <property type="entry name" value="3-ISOPROPYLMALATE DEHYDROGENASE"/>
    <property type="match status" value="1"/>
</dbReference>
<dbReference type="HAMAP" id="MF_01033">
    <property type="entry name" value="LeuB_type1"/>
    <property type="match status" value="1"/>
</dbReference>
<feature type="site" description="Important for catalysis" evidence="14">
    <location>
        <position position="170"/>
    </location>
</feature>
<accession>A0AAN0REK4</accession>
<keyword evidence="13 14" id="KW-0100">Branched-chain amino acid biosynthesis</keyword>
<feature type="binding site" evidence="14">
    <location>
        <position position="254"/>
    </location>
    <ligand>
        <name>substrate</name>
    </ligand>
</feature>
<dbReference type="InterPro" id="IPR004429">
    <property type="entry name" value="Isopropylmalate_DH"/>
</dbReference>
<proteinExistence type="inferred from homology"/>
<feature type="binding site" evidence="14">
    <location>
        <position position="282"/>
    </location>
    <ligand>
        <name>Mg(2+)</name>
        <dbReference type="ChEBI" id="CHEBI:18420"/>
    </ligand>
</feature>
<evidence type="ECO:0000256" key="15">
    <source>
        <dbReference type="RuleBase" id="RU004445"/>
    </source>
</evidence>
<dbReference type="EC" id="1.1.1.85" evidence="14"/>
<feature type="binding site" evidence="14">
    <location>
        <position position="163"/>
    </location>
    <ligand>
        <name>substrate</name>
    </ligand>
</feature>
<dbReference type="InterPro" id="IPR019818">
    <property type="entry name" value="IsoCit/isopropylmalate_DH_CS"/>
</dbReference>
<dbReference type="GO" id="GO:0009098">
    <property type="term" value="P:L-leucine biosynthetic process"/>
    <property type="evidence" value="ECO:0007669"/>
    <property type="project" value="UniProtKB-UniRule"/>
</dbReference>
<comment type="subunit">
    <text evidence="5 14 15">Homodimer.</text>
</comment>
<feature type="domain" description="Isopropylmalate dehydrogenase-like" evidence="16">
    <location>
        <begin position="33"/>
        <end position="388"/>
    </location>
</feature>
<comment type="similarity">
    <text evidence="4 14">Belongs to the isocitrate and isopropylmalate dehydrogenases family. LeuB type 1 subfamily.</text>
</comment>
<dbReference type="Proteomes" id="UP000019438">
    <property type="component" value="Chromosome"/>
</dbReference>
<evidence type="ECO:0000256" key="8">
    <source>
        <dbReference type="ARBA" id="ARBA00022723"/>
    </source>
</evidence>
<evidence type="ECO:0000256" key="3">
    <source>
        <dbReference type="ARBA" id="ARBA00004762"/>
    </source>
</evidence>
<keyword evidence="12 14" id="KW-0464">Manganese</keyword>